<name>A0A3S9B2N4_9HYPH</name>
<gene>
    <name evidence="3" type="ORF">D5400_07710</name>
</gene>
<dbReference type="SUPFAM" id="SSF53335">
    <property type="entry name" value="S-adenosyl-L-methionine-dependent methyltransferases"/>
    <property type="match status" value="1"/>
</dbReference>
<keyword evidence="1 3" id="KW-0489">Methyltransferase</keyword>
<reference evidence="3 4" key="1">
    <citation type="submission" date="2018-09" db="EMBL/GenBank/DDBJ databases">
        <title>Marinorhizobium profundi gen. nov., sp. nov., isolated from a deep-sea sediment sample from the New Britain Trench and proposal of Marinorhizobiaceae fam. nov. in the order Rhizobiales of the class Alphaproteobacteria.</title>
        <authorList>
            <person name="Cao J."/>
        </authorList>
    </citation>
    <scope>NUCLEOTIDE SEQUENCE [LARGE SCALE GENOMIC DNA]</scope>
    <source>
        <strain evidence="3 4">WS11</strain>
    </source>
</reference>
<dbReference type="GO" id="GO:0032259">
    <property type="term" value="P:methylation"/>
    <property type="evidence" value="ECO:0007669"/>
    <property type="project" value="UniProtKB-KW"/>
</dbReference>
<dbReference type="AlphaFoldDB" id="A0A3S9B2N4"/>
<dbReference type="InterPro" id="IPR003788">
    <property type="entry name" value="NDUFAF7"/>
</dbReference>
<sequence>MSGRPPRKTPLADKIVRLIETGGPLSVSDYFHICLSDPQHGYYMTREPFGASGDFITAPEVTQLFGEMIAIFLLGGWQAAGMPRPVRLVELGPGRGTLMKDMLRTIRKVLGADMAGWSAHLVETSPRLRAIQAETLRDYADRCSWHERLEDVPKGHMLLAANELFDALPIRQFVKSGSAFREKVIGLDLAGELTFGIGPAVIEASALPHDWESQPEGTVFEASPIREAFMAALATKLRAQGGLAAVIDYGHRVAGFGDTLQAMRNHAFDDPLAHPGEADLTSHVDFASLSAAAQASGAHVLGLTCQSDFLLGLGLLDRAGRLGADKDRETQKAIEVAVDRIAGTGPGRMGELFKVLAISGQPMDFAPFARFGEPAAKGR</sequence>
<dbReference type="Proteomes" id="UP000268192">
    <property type="component" value="Chromosome"/>
</dbReference>
<dbReference type="PANTHER" id="PTHR12049">
    <property type="entry name" value="PROTEIN ARGININE METHYLTRANSFERASE NDUFAF7, MITOCHONDRIAL"/>
    <property type="match status" value="1"/>
</dbReference>
<keyword evidence="4" id="KW-1185">Reference proteome</keyword>
<keyword evidence="2 3" id="KW-0808">Transferase</keyword>
<dbReference type="GO" id="GO:0035243">
    <property type="term" value="F:protein-arginine omega-N symmetric methyltransferase activity"/>
    <property type="evidence" value="ECO:0007669"/>
    <property type="project" value="TreeGrafter"/>
</dbReference>
<evidence type="ECO:0000256" key="2">
    <source>
        <dbReference type="ARBA" id="ARBA00022679"/>
    </source>
</evidence>
<dbReference type="Pfam" id="PF02636">
    <property type="entry name" value="Methyltransf_28"/>
    <property type="match status" value="1"/>
</dbReference>
<dbReference type="EMBL" id="CP032509">
    <property type="protein sequence ID" value="AZN71172.1"/>
    <property type="molecule type" value="Genomic_DNA"/>
</dbReference>
<dbReference type="PANTHER" id="PTHR12049:SF7">
    <property type="entry name" value="PROTEIN ARGININE METHYLTRANSFERASE NDUFAF7, MITOCHONDRIAL"/>
    <property type="match status" value="1"/>
</dbReference>
<dbReference type="Gene3D" id="3.40.50.12710">
    <property type="match status" value="1"/>
</dbReference>
<dbReference type="KEGG" id="abaw:D5400_07710"/>
<evidence type="ECO:0000256" key="1">
    <source>
        <dbReference type="ARBA" id="ARBA00022603"/>
    </source>
</evidence>
<accession>A0A3S9B2N4</accession>
<protein>
    <submittedName>
        <fullName evidence="3">Class I SAM-dependent methyltransferase</fullName>
    </submittedName>
</protein>
<dbReference type="OrthoDB" id="9794208at2"/>
<dbReference type="RefSeq" id="WP_126009188.1">
    <property type="nucleotide sequence ID" value="NZ_CP032509.1"/>
</dbReference>
<proteinExistence type="predicted"/>
<organism evidence="3 4">
    <name type="scientific">Georhizobium profundi</name>
    <dbReference type="NCBI Taxonomy" id="2341112"/>
    <lineage>
        <taxon>Bacteria</taxon>
        <taxon>Pseudomonadati</taxon>
        <taxon>Pseudomonadota</taxon>
        <taxon>Alphaproteobacteria</taxon>
        <taxon>Hyphomicrobiales</taxon>
        <taxon>Rhizobiaceae</taxon>
        <taxon>Georhizobium</taxon>
    </lineage>
</organism>
<dbReference type="InterPro" id="IPR038375">
    <property type="entry name" value="NDUFAF7_sf"/>
</dbReference>
<evidence type="ECO:0000313" key="4">
    <source>
        <dbReference type="Proteomes" id="UP000268192"/>
    </source>
</evidence>
<evidence type="ECO:0000313" key="3">
    <source>
        <dbReference type="EMBL" id="AZN71172.1"/>
    </source>
</evidence>
<dbReference type="InterPro" id="IPR029063">
    <property type="entry name" value="SAM-dependent_MTases_sf"/>
</dbReference>